<keyword evidence="2" id="KW-0285">Flavoprotein</keyword>
<dbReference type="RefSeq" id="WP_131185730.1">
    <property type="nucleotide sequence ID" value="NZ_QJUO01000034.1"/>
</dbReference>
<reference evidence="6 7" key="1">
    <citation type="submission" date="2018-06" db="EMBL/GenBank/DDBJ databases">
        <title>Three novel Pseudomonas species isolated from symptomatic oak.</title>
        <authorList>
            <person name="Bueno-Gonzalez V."/>
            <person name="Brady C."/>
        </authorList>
    </citation>
    <scope>NUCLEOTIDE SEQUENCE [LARGE SCALE GENOMIC DNA]</scope>
    <source>
        <strain evidence="6 7">P17C</strain>
    </source>
</reference>
<evidence type="ECO:0000256" key="2">
    <source>
        <dbReference type="ARBA" id="ARBA00022630"/>
    </source>
</evidence>
<dbReference type="Pfam" id="PF03486">
    <property type="entry name" value="HI0933_like"/>
    <property type="match status" value="1"/>
</dbReference>
<dbReference type="NCBIfam" id="TIGR00275">
    <property type="entry name" value="aminoacetone oxidase family FAD-binding enzyme"/>
    <property type="match status" value="1"/>
</dbReference>
<dbReference type="Gene3D" id="1.10.8.260">
    <property type="entry name" value="HI0933 insert domain-like"/>
    <property type="match status" value="1"/>
</dbReference>
<dbReference type="PANTHER" id="PTHR42887:SF2">
    <property type="entry name" value="OS12G0638800 PROTEIN"/>
    <property type="match status" value="1"/>
</dbReference>
<comment type="cofactor">
    <cofactor evidence="1">
        <name>FAD</name>
        <dbReference type="ChEBI" id="CHEBI:57692"/>
    </cofactor>
</comment>
<dbReference type="PRINTS" id="PR00368">
    <property type="entry name" value="FADPNR"/>
</dbReference>
<dbReference type="PRINTS" id="PR00411">
    <property type="entry name" value="PNDRDTASEI"/>
</dbReference>
<evidence type="ECO:0000313" key="6">
    <source>
        <dbReference type="EMBL" id="TBU89284.1"/>
    </source>
</evidence>
<dbReference type="Gene3D" id="2.40.30.10">
    <property type="entry name" value="Translation factors"/>
    <property type="match status" value="1"/>
</dbReference>
<dbReference type="SUPFAM" id="SSF51905">
    <property type="entry name" value="FAD/NAD(P)-binding domain"/>
    <property type="match status" value="1"/>
</dbReference>
<dbReference type="EMBL" id="QJUP01000034">
    <property type="protein sequence ID" value="TBU89284.1"/>
    <property type="molecule type" value="Genomic_DNA"/>
</dbReference>
<comment type="caution">
    <text evidence="6">The sequence shown here is derived from an EMBL/GenBank/DDBJ whole genome shotgun (WGS) entry which is preliminary data.</text>
</comment>
<name>A0A4Q9QZ07_9GAMM</name>
<dbReference type="Pfam" id="PF22780">
    <property type="entry name" value="HI0933_like_1st"/>
    <property type="match status" value="1"/>
</dbReference>
<dbReference type="AlphaFoldDB" id="A0A4Q9QZ07"/>
<dbReference type="InterPro" id="IPR004792">
    <property type="entry name" value="BaiN-like"/>
</dbReference>
<dbReference type="Proteomes" id="UP000292639">
    <property type="component" value="Unassembled WGS sequence"/>
</dbReference>
<dbReference type="PANTHER" id="PTHR42887">
    <property type="entry name" value="OS12G0638800 PROTEIN"/>
    <property type="match status" value="1"/>
</dbReference>
<dbReference type="InterPro" id="IPR036188">
    <property type="entry name" value="FAD/NAD-bd_sf"/>
</dbReference>
<dbReference type="InterPro" id="IPR055178">
    <property type="entry name" value="RsdA/BaiN/AoA(So)-like_dom"/>
</dbReference>
<dbReference type="InterPro" id="IPR023166">
    <property type="entry name" value="BaiN-like_dom_sf"/>
</dbReference>
<dbReference type="SUPFAM" id="SSF160996">
    <property type="entry name" value="HI0933 insert domain-like"/>
    <property type="match status" value="1"/>
</dbReference>
<feature type="domain" description="RsdA/BaiN/AoA(So)-like Rossmann fold-like" evidence="4">
    <location>
        <begin position="5"/>
        <end position="391"/>
    </location>
</feature>
<evidence type="ECO:0000256" key="1">
    <source>
        <dbReference type="ARBA" id="ARBA00001974"/>
    </source>
</evidence>
<proteinExistence type="predicted"/>
<accession>A0A4Q9QZ07</accession>
<protein>
    <submittedName>
        <fullName evidence="6">Aminoacetone oxidase family FAD-binding enzyme</fullName>
    </submittedName>
</protein>
<dbReference type="InterPro" id="IPR057661">
    <property type="entry name" value="RsdA/BaiN/AoA(So)_Rossmann"/>
</dbReference>
<keyword evidence="7" id="KW-1185">Reference proteome</keyword>
<dbReference type="Gene3D" id="3.50.50.60">
    <property type="entry name" value="FAD/NAD(P)-binding domain"/>
    <property type="match status" value="1"/>
</dbReference>
<gene>
    <name evidence="6" type="ORF">DNJ96_17670</name>
</gene>
<keyword evidence="3" id="KW-0274">FAD</keyword>
<sequence length="393" mass="42951">MQGTDVIIIGAGAAGLMCAFNAARRGRRVTLLDHANKPGKKILMSGGGRCNFTNLYTEPGNFLSHNPHFCKSALARYTQRDFLELVGKHGVPWHEKKLGQLFCDNKSSDILDMLLAECDVSGVDLRLETRIDSIEAENGGYRLRTSAGPFACGSLVIATGGLSIPTLGATGLGHQVARQFGHNVWPTRAGLVPFTLTDPQLKALCGELSGTSLDCLAQCNGQSFRENLLFTHRGLSGPAMLQISSYWNPGDTLEIDLLPGRDALQWLQQQQVEHPAIELKTLLAEVFTRKMAGLLCEYWFESRPLKQYNLPQLRDIAQRLGAWRLIPAGTEGYRTAEVTLGGVDTREVSSKTMESQKSPGLYFIGEVLDVSGHLGGFNFQWAWASAHAAAQHV</sequence>
<evidence type="ECO:0000259" key="4">
    <source>
        <dbReference type="Pfam" id="PF03486"/>
    </source>
</evidence>
<organism evidence="6 7">
    <name type="scientific">Stutzerimonas kirkiae</name>
    <dbReference type="NCBI Taxonomy" id="2211392"/>
    <lineage>
        <taxon>Bacteria</taxon>
        <taxon>Pseudomonadati</taxon>
        <taxon>Pseudomonadota</taxon>
        <taxon>Gammaproteobacteria</taxon>
        <taxon>Pseudomonadales</taxon>
        <taxon>Pseudomonadaceae</taxon>
        <taxon>Stutzerimonas</taxon>
    </lineage>
</organism>
<evidence type="ECO:0000256" key="3">
    <source>
        <dbReference type="ARBA" id="ARBA00022827"/>
    </source>
</evidence>
<evidence type="ECO:0000259" key="5">
    <source>
        <dbReference type="Pfam" id="PF22780"/>
    </source>
</evidence>
<evidence type="ECO:0000313" key="7">
    <source>
        <dbReference type="Proteomes" id="UP000292639"/>
    </source>
</evidence>
<feature type="domain" description="RsdA/BaiN/AoA(So)-like insert" evidence="5">
    <location>
        <begin position="188"/>
        <end position="338"/>
    </location>
</feature>